<dbReference type="Proteomes" id="UP000522333">
    <property type="component" value="Unassembled WGS sequence"/>
</dbReference>
<sequence>MGRDKSLLRLGGDTAPTLLERSVALLRPLCEQVWVSCRAGQTYARQNCVPDLLPASGPICGVHAALVRARAEGIPAVLALSCDLPLMHTGMLRRLVAAFAASPRQSLMTAFMAPNGWTESLAAIYRVEAAPFLEAAVARGHLRMREAVPLELQCFEKYGAEDARAFFNVNTPQDLQQAATALGGTIAQETGEKFAEIPDRA</sequence>
<keyword evidence="5" id="KW-0460">Magnesium</keyword>
<keyword evidence="1" id="KW-0963">Cytoplasm</keyword>
<dbReference type="GO" id="GO:0006777">
    <property type="term" value="P:Mo-molybdopterin cofactor biosynthetic process"/>
    <property type="evidence" value="ECO:0007669"/>
    <property type="project" value="UniProtKB-KW"/>
</dbReference>
<dbReference type="InterPro" id="IPR025877">
    <property type="entry name" value="MobA-like_NTP_Trfase"/>
</dbReference>
<dbReference type="GO" id="GO:0005525">
    <property type="term" value="F:GTP binding"/>
    <property type="evidence" value="ECO:0007669"/>
    <property type="project" value="UniProtKB-KW"/>
</dbReference>
<evidence type="ECO:0000256" key="1">
    <source>
        <dbReference type="ARBA" id="ARBA00022490"/>
    </source>
</evidence>
<evidence type="ECO:0000256" key="7">
    <source>
        <dbReference type="ARBA" id="ARBA00023150"/>
    </source>
</evidence>
<organism evidence="9 10">
    <name type="scientific">Desulfovibrio piger</name>
    <dbReference type="NCBI Taxonomy" id="901"/>
    <lineage>
        <taxon>Bacteria</taxon>
        <taxon>Pseudomonadati</taxon>
        <taxon>Thermodesulfobacteriota</taxon>
        <taxon>Desulfovibrionia</taxon>
        <taxon>Desulfovibrionales</taxon>
        <taxon>Desulfovibrionaceae</taxon>
        <taxon>Desulfovibrio</taxon>
    </lineage>
</organism>
<dbReference type="EMBL" id="JABAFY010000023">
    <property type="protein sequence ID" value="NME52316.1"/>
    <property type="molecule type" value="Genomic_DNA"/>
</dbReference>
<evidence type="ECO:0000313" key="9">
    <source>
        <dbReference type="EMBL" id="NME52316.1"/>
    </source>
</evidence>
<proteinExistence type="predicted"/>
<dbReference type="Gene3D" id="3.90.550.10">
    <property type="entry name" value="Spore Coat Polysaccharide Biosynthesis Protein SpsA, Chain A"/>
    <property type="match status" value="1"/>
</dbReference>
<feature type="domain" description="MobA-like NTP transferase" evidence="8">
    <location>
        <begin position="1"/>
        <end position="141"/>
    </location>
</feature>
<evidence type="ECO:0000256" key="4">
    <source>
        <dbReference type="ARBA" id="ARBA00022741"/>
    </source>
</evidence>
<dbReference type="PANTHER" id="PTHR19136:SF81">
    <property type="entry name" value="MOLYBDENUM COFACTOR GUANYLYLTRANSFERASE"/>
    <property type="match status" value="1"/>
</dbReference>
<keyword evidence="3" id="KW-0479">Metal-binding</keyword>
<reference evidence="9 10" key="1">
    <citation type="submission" date="2020-04" db="EMBL/GenBank/DDBJ databases">
        <authorList>
            <person name="Hitch T.C.A."/>
            <person name="Wylensek D."/>
            <person name="Clavel T."/>
        </authorList>
    </citation>
    <scope>NUCLEOTIDE SEQUENCE [LARGE SCALE GENOMIC DNA]</scope>
    <source>
        <strain evidence="9 10">PG-251-APC-1</strain>
    </source>
</reference>
<dbReference type="AlphaFoldDB" id="A0A848CFY6"/>
<keyword evidence="9" id="KW-0548">Nucleotidyltransferase</keyword>
<keyword evidence="6" id="KW-0342">GTP-binding</keyword>
<dbReference type="GO" id="GO:0046872">
    <property type="term" value="F:metal ion binding"/>
    <property type="evidence" value="ECO:0007669"/>
    <property type="project" value="UniProtKB-KW"/>
</dbReference>
<keyword evidence="7" id="KW-0501">Molybdenum cofactor biosynthesis</keyword>
<dbReference type="SUPFAM" id="SSF53448">
    <property type="entry name" value="Nucleotide-diphospho-sugar transferases"/>
    <property type="match status" value="1"/>
</dbReference>
<gene>
    <name evidence="9" type="ORF">HF854_07195</name>
</gene>
<evidence type="ECO:0000313" key="10">
    <source>
        <dbReference type="Proteomes" id="UP000522333"/>
    </source>
</evidence>
<dbReference type="InterPro" id="IPR029044">
    <property type="entry name" value="Nucleotide-diphossugar_trans"/>
</dbReference>
<dbReference type="InterPro" id="IPR013482">
    <property type="entry name" value="Molybde_CF_guanTrfase"/>
</dbReference>
<dbReference type="GO" id="GO:0016779">
    <property type="term" value="F:nucleotidyltransferase activity"/>
    <property type="evidence" value="ECO:0007669"/>
    <property type="project" value="UniProtKB-KW"/>
</dbReference>
<evidence type="ECO:0000256" key="3">
    <source>
        <dbReference type="ARBA" id="ARBA00022723"/>
    </source>
</evidence>
<evidence type="ECO:0000256" key="5">
    <source>
        <dbReference type="ARBA" id="ARBA00022842"/>
    </source>
</evidence>
<evidence type="ECO:0000259" key="8">
    <source>
        <dbReference type="Pfam" id="PF12804"/>
    </source>
</evidence>
<keyword evidence="4" id="KW-0547">Nucleotide-binding</keyword>
<evidence type="ECO:0000256" key="6">
    <source>
        <dbReference type="ARBA" id="ARBA00023134"/>
    </source>
</evidence>
<dbReference type="Pfam" id="PF12804">
    <property type="entry name" value="NTP_transf_3"/>
    <property type="match status" value="1"/>
</dbReference>
<name>A0A848CFY6_9BACT</name>
<protein>
    <submittedName>
        <fullName evidence="9">Molybdenum cofactor guanylyltransferase</fullName>
    </submittedName>
</protein>
<dbReference type="PANTHER" id="PTHR19136">
    <property type="entry name" value="MOLYBDENUM COFACTOR GUANYLYLTRANSFERASE"/>
    <property type="match status" value="1"/>
</dbReference>
<comment type="caution">
    <text evidence="9">The sequence shown here is derived from an EMBL/GenBank/DDBJ whole genome shotgun (WGS) entry which is preliminary data.</text>
</comment>
<evidence type="ECO:0000256" key="2">
    <source>
        <dbReference type="ARBA" id="ARBA00022679"/>
    </source>
</evidence>
<keyword evidence="2 9" id="KW-0808">Transferase</keyword>
<dbReference type="CDD" id="cd02503">
    <property type="entry name" value="MobA"/>
    <property type="match status" value="1"/>
</dbReference>
<accession>A0A848CFY6</accession>